<evidence type="ECO:0000313" key="1">
    <source>
        <dbReference type="EMBL" id="MCW0399303.1"/>
    </source>
</evidence>
<sequence length="84" mass="9585">MTYFDAIGGDEFELVDVPADWQPGGKHARSGLIRYVDFSEQDRYSIDDGYDSEKVSFETTFDDPEVLDVVRGYWRAHEELAAST</sequence>
<name>A0ABT3DUX5_9XANT</name>
<comment type="caution">
    <text evidence="1">The sequence shown here is derived from an EMBL/GenBank/DDBJ whole genome shotgun (WGS) entry which is preliminary data.</text>
</comment>
<protein>
    <submittedName>
        <fullName evidence="1">Uncharacterized protein</fullName>
    </submittedName>
</protein>
<proteinExistence type="predicted"/>
<organism evidence="1 2">
    <name type="scientific">Xanthomonas sacchari</name>
    <dbReference type="NCBI Taxonomy" id="56458"/>
    <lineage>
        <taxon>Bacteria</taxon>
        <taxon>Pseudomonadati</taxon>
        <taxon>Pseudomonadota</taxon>
        <taxon>Gammaproteobacteria</taxon>
        <taxon>Lysobacterales</taxon>
        <taxon>Lysobacteraceae</taxon>
        <taxon>Xanthomonas</taxon>
    </lineage>
</organism>
<dbReference type="Proteomes" id="UP001320843">
    <property type="component" value="Unassembled WGS sequence"/>
</dbReference>
<dbReference type="EMBL" id="JANFWR010000010">
    <property type="protein sequence ID" value="MCW0399303.1"/>
    <property type="molecule type" value="Genomic_DNA"/>
</dbReference>
<evidence type="ECO:0000313" key="2">
    <source>
        <dbReference type="Proteomes" id="UP001320843"/>
    </source>
</evidence>
<reference evidence="1 2" key="1">
    <citation type="submission" date="2022-06" db="EMBL/GenBank/DDBJ databases">
        <title>Dynamics of rice microbiomes reveals core vertical transmitted seed endophytes.</title>
        <authorList>
            <person name="Liao K."/>
            <person name="Zhang X."/>
        </authorList>
    </citation>
    <scope>NUCLEOTIDE SEQUENCE [LARGE SCALE GENOMIC DNA]</scope>
    <source>
        <strain evidence="1 2">YT10-10-1</strain>
    </source>
</reference>
<accession>A0ABT3DUX5</accession>
<gene>
    <name evidence="1" type="ORF">NB700_001859</name>
</gene>
<keyword evidence="2" id="KW-1185">Reference proteome</keyword>